<evidence type="ECO:0008006" key="4">
    <source>
        <dbReference type="Google" id="ProtNLM"/>
    </source>
</evidence>
<dbReference type="RefSeq" id="WP_172808186.1">
    <property type="nucleotide sequence ID" value="NZ_BMIP01000002.1"/>
</dbReference>
<keyword evidence="3" id="KW-1185">Reference proteome</keyword>
<keyword evidence="1" id="KW-0732">Signal</keyword>
<feature type="chain" id="PRO_5037484439" description="DUF3617 domain-containing protein" evidence="1">
    <location>
        <begin position="26"/>
        <end position="188"/>
    </location>
</feature>
<dbReference type="AlphaFoldDB" id="A0A916YWL8"/>
<dbReference type="InterPro" id="IPR022061">
    <property type="entry name" value="DUF3617"/>
</dbReference>
<gene>
    <name evidence="2" type="ORF">GCM10010990_13590</name>
</gene>
<evidence type="ECO:0000313" key="2">
    <source>
        <dbReference type="EMBL" id="GGD65362.1"/>
    </source>
</evidence>
<dbReference type="PROSITE" id="PS51257">
    <property type="entry name" value="PROKAR_LIPOPROTEIN"/>
    <property type="match status" value="1"/>
</dbReference>
<comment type="caution">
    <text evidence="2">The sequence shown here is derived from an EMBL/GenBank/DDBJ whole genome shotgun (WGS) entry which is preliminary data.</text>
</comment>
<reference evidence="2" key="2">
    <citation type="submission" date="2020-09" db="EMBL/GenBank/DDBJ databases">
        <authorList>
            <person name="Sun Q."/>
            <person name="Zhou Y."/>
        </authorList>
    </citation>
    <scope>NUCLEOTIDE SEQUENCE</scope>
    <source>
        <strain evidence="2">CGMCC 1.15360</strain>
    </source>
</reference>
<proteinExistence type="predicted"/>
<sequence>MNLATRRPFRAFAAMIMAGSALALAACSSEEETAGADSEEVMSLDDAAAEYAKLDKPQPGQYDMKVEILSFNMPGAPENMLDMIKTNMESGFADGYCLTPEDAEKGFEEQLGQIGNGGQCDFNNLSVDGGNVTGKATCEMQGGTMQMGMNGTVTSTSSDLTVDTQVETGGQTMDMTMQVTQTRTGDCA</sequence>
<dbReference type="Pfam" id="PF12276">
    <property type="entry name" value="DUF3617"/>
    <property type="match status" value="1"/>
</dbReference>
<protein>
    <recommendedName>
        <fullName evidence="4">DUF3617 domain-containing protein</fullName>
    </recommendedName>
</protein>
<reference evidence="2" key="1">
    <citation type="journal article" date="2014" name="Int. J. Syst. Evol. Microbiol.">
        <title>Complete genome sequence of Corynebacterium casei LMG S-19264T (=DSM 44701T), isolated from a smear-ripened cheese.</title>
        <authorList>
            <consortium name="US DOE Joint Genome Institute (JGI-PGF)"/>
            <person name="Walter F."/>
            <person name="Albersmeier A."/>
            <person name="Kalinowski J."/>
            <person name="Ruckert C."/>
        </authorList>
    </citation>
    <scope>NUCLEOTIDE SEQUENCE</scope>
    <source>
        <strain evidence="2">CGMCC 1.15360</strain>
    </source>
</reference>
<evidence type="ECO:0000313" key="3">
    <source>
        <dbReference type="Proteomes" id="UP000612349"/>
    </source>
</evidence>
<accession>A0A916YWL8</accession>
<dbReference type="Proteomes" id="UP000612349">
    <property type="component" value="Unassembled WGS sequence"/>
</dbReference>
<name>A0A916YWL8_9SPHN</name>
<dbReference type="EMBL" id="BMIP01000002">
    <property type="protein sequence ID" value="GGD65362.1"/>
    <property type="molecule type" value="Genomic_DNA"/>
</dbReference>
<evidence type="ECO:0000256" key="1">
    <source>
        <dbReference type="SAM" id="SignalP"/>
    </source>
</evidence>
<feature type="signal peptide" evidence="1">
    <location>
        <begin position="1"/>
        <end position="25"/>
    </location>
</feature>
<organism evidence="2 3">
    <name type="scientific">Croceicoccus mobilis</name>
    <dbReference type="NCBI Taxonomy" id="1703339"/>
    <lineage>
        <taxon>Bacteria</taxon>
        <taxon>Pseudomonadati</taxon>
        <taxon>Pseudomonadota</taxon>
        <taxon>Alphaproteobacteria</taxon>
        <taxon>Sphingomonadales</taxon>
        <taxon>Erythrobacteraceae</taxon>
        <taxon>Croceicoccus</taxon>
    </lineage>
</organism>